<accession>A0AAJ4TX70</accession>
<dbReference type="Proteomes" id="UP000826802">
    <property type="component" value="Chromosome"/>
</dbReference>
<reference evidence="1 2" key="1">
    <citation type="submission" date="2021-07" db="EMBL/GenBank/DDBJ databases">
        <title>Prevalence and characterization of methicillin-resistant Macrococcus spp. in food producing animals and meat in Switzerland in 2019.</title>
        <authorList>
            <person name="Keller J.E."/>
            <person name="Schwendener S."/>
            <person name="Neuenschwander J."/>
            <person name="Overesch G."/>
            <person name="Perreten V."/>
        </authorList>
    </citation>
    <scope>NUCLEOTIDE SEQUENCE [LARGE SCALE GENOMIC DNA]</scope>
    <source>
        <strain evidence="1 2">19Msa0936</strain>
    </source>
</reference>
<dbReference type="AlphaFoldDB" id="A0AAJ4TX70"/>
<evidence type="ECO:0000313" key="1">
    <source>
        <dbReference type="EMBL" id="QYA42899.1"/>
    </source>
</evidence>
<evidence type="ECO:0000313" key="2">
    <source>
        <dbReference type="Proteomes" id="UP000826802"/>
    </source>
</evidence>
<name>A0AAJ4TX70_9STAP</name>
<keyword evidence="2" id="KW-1185">Reference proteome</keyword>
<protein>
    <submittedName>
        <fullName evidence="1">Uncharacterized protein</fullName>
    </submittedName>
</protein>
<sequence>MRSIVKKSHVFIYPDCLLIKNNLFHEQRIYIRKEDIQYIRNTYFMTYFIGNNNQVIHEISSKNNRLLVNTLRDLNYPVTKRDPYLRKYVKWHRDHPALSDYENGQMIRIINDFKMEREVEGKEKIKFLREKGVHVKK</sequence>
<dbReference type="EMBL" id="CP079981">
    <property type="protein sequence ID" value="QYA42899.1"/>
    <property type="molecule type" value="Genomic_DNA"/>
</dbReference>
<dbReference type="RefSeq" id="WP_219503678.1">
    <property type="nucleotide sequence ID" value="NZ_CP079981.1"/>
</dbReference>
<proteinExistence type="predicted"/>
<organism evidence="1 2">
    <name type="scientific">Macrococcoides bohemicum</name>
    <dbReference type="NCBI Taxonomy" id="1903056"/>
    <lineage>
        <taxon>Bacteria</taxon>
        <taxon>Bacillati</taxon>
        <taxon>Bacillota</taxon>
        <taxon>Bacilli</taxon>
        <taxon>Bacillales</taxon>
        <taxon>Staphylococcaceae</taxon>
        <taxon>Macrococcoides</taxon>
    </lineage>
</organism>
<gene>
    <name evidence="1" type="ORF">KYI11_02940</name>
</gene>